<evidence type="ECO:0000313" key="3">
    <source>
        <dbReference type="Proteomes" id="UP001066276"/>
    </source>
</evidence>
<evidence type="ECO:0000256" key="1">
    <source>
        <dbReference type="SAM" id="MobiDB-lite"/>
    </source>
</evidence>
<dbReference type="EMBL" id="JANPWB010000007">
    <property type="protein sequence ID" value="KAJ1173151.1"/>
    <property type="molecule type" value="Genomic_DNA"/>
</dbReference>
<protein>
    <submittedName>
        <fullName evidence="2">Uncharacterized protein</fullName>
    </submittedName>
</protein>
<proteinExistence type="predicted"/>
<organism evidence="2 3">
    <name type="scientific">Pleurodeles waltl</name>
    <name type="common">Iberian ribbed newt</name>
    <dbReference type="NCBI Taxonomy" id="8319"/>
    <lineage>
        <taxon>Eukaryota</taxon>
        <taxon>Metazoa</taxon>
        <taxon>Chordata</taxon>
        <taxon>Craniata</taxon>
        <taxon>Vertebrata</taxon>
        <taxon>Euteleostomi</taxon>
        <taxon>Amphibia</taxon>
        <taxon>Batrachia</taxon>
        <taxon>Caudata</taxon>
        <taxon>Salamandroidea</taxon>
        <taxon>Salamandridae</taxon>
        <taxon>Pleurodelinae</taxon>
        <taxon>Pleurodeles</taxon>
    </lineage>
</organism>
<accession>A0AAV7TA24</accession>
<feature type="region of interest" description="Disordered" evidence="1">
    <location>
        <begin position="20"/>
        <end position="92"/>
    </location>
</feature>
<comment type="caution">
    <text evidence="2">The sequence shown here is derived from an EMBL/GenBank/DDBJ whole genome shotgun (WGS) entry which is preliminary data.</text>
</comment>
<dbReference type="AlphaFoldDB" id="A0AAV7TA24"/>
<name>A0AAV7TA24_PLEWA</name>
<gene>
    <name evidence="2" type="ORF">NDU88_004992</name>
</gene>
<feature type="compositionally biased region" description="Low complexity" evidence="1">
    <location>
        <begin position="51"/>
        <end position="72"/>
    </location>
</feature>
<evidence type="ECO:0000313" key="2">
    <source>
        <dbReference type="EMBL" id="KAJ1173151.1"/>
    </source>
</evidence>
<dbReference type="Proteomes" id="UP001066276">
    <property type="component" value="Chromosome 4_1"/>
</dbReference>
<sequence>MATSAESLGIRIGSKSIVGTTDVGSVDNRPGAREGLESATGVGADPRTDPEVTSVAGAEAAGAEPEGPSTEPLGPEGAVSGLARSEMRRMTS</sequence>
<keyword evidence="3" id="KW-1185">Reference proteome</keyword>
<reference evidence="2" key="1">
    <citation type="journal article" date="2022" name="bioRxiv">
        <title>Sequencing and chromosome-scale assembly of the giantPleurodeles waltlgenome.</title>
        <authorList>
            <person name="Brown T."/>
            <person name="Elewa A."/>
            <person name="Iarovenko S."/>
            <person name="Subramanian E."/>
            <person name="Araus A.J."/>
            <person name="Petzold A."/>
            <person name="Susuki M."/>
            <person name="Suzuki K.-i.T."/>
            <person name="Hayashi T."/>
            <person name="Toyoda A."/>
            <person name="Oliveira C."/>
            <person name="Osipova E."/>
            <person name="Leigh N.D."/>
            <person name="Simon A."/>
            <person name="Yun M.H."/>
        </authorList>
    </citation>
    <scope>NUCLEOTIDE SEQUENCE</scope>
    <source>
        <strain evidence="2">20211129_DDA</strain>
        <tissue evidence="2">Liver</tissue>
    </source>
</reference>